<evidence type="ECO:0000313" key="2">
    <source>
        <dbReference type="EMBL" id="CAM74886.1"/>
    </source>
</evidence>
<protein>
    <submittedName>
        <fullName evidence="2">Uncharacterized protein</fullName>
    </submittedName>
</protein>
<organism evidence="2">
    <name type="scientific">Magnetospirillum gryphiswaldense</name>
    <dbReference type="NCBI Taxonomy" id="55518"/>
    <lineage>
        <taxon>Bacteria</taxon>
        <taxon>Pseudomonadati</taxon>
        <taxon>Pseudomonadota</taxon>
        <taxon>Alphaproteobacteria</taxon>
        <taxon>Rhodospirillales</taxon>
        <taxon>Rhodospirillaceae</taxon>
        <taxon>Magnetospirillum</taxon>
    </lineage>
</organism>
<reference evidence="2" key="1">
    <citation type="journal article" date="2007" name="J. Bacteriol.">
        <title>Comparative genome analysis of four magnetotactic bacteria reveals a complex set of group-specific genes implicated in magnetosome biomineralization and function.</title>
        <authorList>
            <person name="Richter M."/>
            <person name="Kube M."/>
            <person name="Bazylinski D.A."/>
            <person name="Lombardot T."/>
            <person name="Gloeckner F.O."/>
            <person name="Reinhardt R."/>
            <person name="Schueler D."/>
        </authorList>
    </citation>
    <scope>NUCLEOTIDE SEQUENCE</scope>
    <source>
        <strain evidence="2">MSR-1</strain>
    </source>
</reference>
<sequence>MNVHGFTLPCRDPAPFSPQGPSGATPRNSTKGRPRPAPSVDG</sequence>
<gene>
    <name evidence="2" type="ORF">MGR_1762</name>
</gene>
<proteinExistence type="predicted"/>
<dbReference type="EMBL" id="CU459003">
    <property type="protein sequence ID" value="CAM74886.1"/>
    <property type="molecule type" value="Genomic_DNA"/>
</dbReference>
<evidence type="ECO:0000256" key="1">
    <source>
        <dbReference type="SAM" id="MobiDB-lite"/>
    </source>
</evidence>
<name>A4TW79_9PROT</name>
<feature type="region of interest" description="Disordered" evidence="1">
    <location>
        <begin position="1"/>
        <end position="42"/>
    </location>
</feature>
<feature type="compositionally biased region" description="Polar residues" evidence="1">
    <location>
        <begin position="19"/>
        <end position="31"/>
    </location>
</feature>
<dbReference type="AlphaFoldDB" id="A4TW79"/>
<accession>A4TW79</accession>